<name>A0A6J4U0Z3_9ACTN</name>
<proteinExistence type="predicted"/>
<sequence>EAHHRPHPRRLRRVLELERRDRAAARRRSSGHRVGRAAARGRLGRRRPHRSHPQHRRPGRPRRALLRRCRDHERPRGCRPDHRAGVRRRLRAQPRRELRRRVGPRPRRHARADPRVRLARRRRARHLHRAGQVPPPVLRGPARRRVAAHGRDAAPDRGVRAGRAVARAGAAVALCAELVHLRQRGPEHPRRRAPDHGRPRLGEAHGRDRRRLARRGHVARLRDRRAHPRGGQRRRARGSL</sequence>
<feature type="compositionally biased region" description="Basic residues" evidence="1">
    <location>
        <begin position="42"/>
        <end position="67"/>
    </location>
</feature>
<feature type="region of interest" description="Disordered" evidence="1">
    <location>
        <begin position="185"/>
        <end position="240"/>
    </location>
</feature>
<dbReference type="EMBL" id="CADCVT010000475">
    <property type="protein sequence ID" value="CAA9536632.1"/>
    <property type="molecule type" value="Genomic_DNA"/>
</dbReference>
<gene>
    <name evidence="2" type="ORF">AVDCRST_MAG85-4192</name>
</gene>
<reference evidence="2" key="1">
    <citation type="submission" date="2020-02" db="EMBL/GenBank/DDBJ databases">
        <authorList>
            <person name="Meier V. D."/>
        </authorList>
    </citation>
    <scope>NUCLEOTIDE SEQUENCE</scope>
    <source>
        <strain evidence="2">AVDCRST_MAG85</strain>
    </source>
</reference>
<feature type="compositionally biased region" description="Basic and acidic residues" evidence="1">
    <location>
        <begin position="149"/>
        <end position="159"/>
    </location>
</feature>
<feature type="region of interest" description="Disordered" evidence="1">
    <location>
        <begin position="21"/>
        <end position="118"/>
    </location>
</feature>
<protein>
    <submittedName>
        <fullName evidence="2">Uncharacterized protein</fullName>
    </submittedName>
</protein>
<feature type="compositionally biased region" description="Basic residues" evidence="1">
    <location>
        <begin position="85"/>
        <end position="110"/>
    </location>
</feature>
<accession>A0A6J4U0Z3</accession>
<feature type="compositionally biased region" description="Basic and acidic residues" evidence="1">
    <location>
        <begin position="185"/>
        <end position="206"/>
    </location>
</feature>
<dbReference type="AlphaFoldDB" id="A0A6J4U0Z3"/>
<feature type="compositionally biased region" description="Basic residues" evidence="1">
    <location>
        <begin position="207"/>
        <end position="240"/>
    </location>
</feature>
<evidence type="ECO:0000256" key="1">
    <source>
        <dbReference type="SAM" id="MobiDB-lite"/>
    </source>
</evidence>
<feature type="compositionally biased region" description="Basic residues" evidence="1">
    <location>
        <begin position="25"/>
        <end position="35"/>
    </location>
</feature>
<organism evidence="2">
    <name type="scientific">uncultured Solirubrobacteraceae bacterium</name>
    <dbReference type="NCBI Taxonomy" id="1162706"/>
    <lineage>
        <taxon>Bacteria</taxon>
        <taxon>Bacillati</taxon>
        <taxon>Actinomycetota</taxon>
        <taxon>Thermoleophilia</taxon>
        <taxon>Solirubrobacterales</taxon>
        <taxon>Solirubrobacteraceae</taxon>
        <taxon>environmental samples</taxon>
    </lineage>
</organism>
<feature type="region of interest" description="Disordered" evidence="1">
    <location>
        <begin position="132"/>
        <end position="159"/>
    </location>
</feature>
<feature type="non-terminal residue" evidence="2">
    <location>
        <position position="240"/>
    </location>
</feature>
<feature type="non-terminal residue" evidence="2">
    <location>
        <position position="1"/>
    </location>
</feature>
<feature type="compositionally biased region" description="Basic and acidic residues" evidence="1">
    <location>
        <begin position="68"/>
        <end position="84"/>
    </location>
</feature>
<evidence type="ECO:0000313" key="2">
    <source>
        <dbReference type="EMBL" id="CAA9536632.1"/>
    </source>
</evidence>